<gene>
    <name evidence="3" type="ORF">MCHLO_02742</name>
</gene>
<dbReference type="InterPro" id="IPR038717">
    <property type="entry name" value="Tc1-like_DDE_dom"/>
</dbReference>
<dbReference type="InterPro" id="IPR002492">
    <property type="entry name" value="Transposase_Tc1-like"/>
</dbReference>
<evidence type="ECO:0000259" key="1">
    <source>
        <dbReference type="Pfam" id="PF01498"/>
    </source>
</evidence>
<sequence>MAPNSRRKAHWDSPTKNRVVGAVQAGKTIAEAARLEGMPDQTARDLIKKFDETERQARKNRRTPFKDIGNLVEPRLSQSSVRRALKERGYRRCVAQRVPFIKPHQKVLRLEFAEQRRRWGTREWRNVLWSDECYVELGKPGRIFVTRRPDEKWEEECLVPKFSQSPIRVMVWGCIARGYRGGLKVLELLGGKGGGLTAARYQELVLEDMVLPEYRNLREERPGLMFQQDSAPAHRAKTTQQWLENHNIKIMPHPPNSPDVSPIEPLWNMLKDGLSQLKEPPTTRDGLIAAIIKV</sequence>
<evidence type="ECO:0000259" key="2">
    <source>
        <dbReference type="Pfam" id="PF13358"/>
    </source>
</evidence>
<dbReference type="PANTHER" id="PTHR23022:SF135">
    <property type="entry name" value="SI:DKEY-77F5.3"/>
    <property type="match status" value="1"/>
</dbReference>
<dbReference type="Proteomes" id="UP000815677">
    <property type="component" value="Unassembled WGS sequence"/>
</dbReference>
<feature type="domain" description="Transposase Tc1-like" evidence="1">
    <location>
        <begin position="55"/>
        <end position="116"/>
    </location>
</feature>
<keyword evidence="4" id="KW-1185">Reference proteome</keyword>
<dbReference type="EMBL" id="DF840841">
    <property type="protein sequence ID" value="GAT45151.1"/>
    <property type="molecule type" value="Genomic_DNA"/>
</dbReference>
<evidence type="ECO:0000313" key="4">
    <source>
        <dbReference type="Proteomes" id="UP000815677"/>
    </source>
</evidence>
<feature type="domain" description="Tc1-like transposase DDE" evidence="2">
    <location>
        <begin position="223"/>
        <end position="276"/>
    </location>
</feature>
<reference evidence="3" key="1">
    <citation type="submission" date="2014-09" db="EMBL/GenBank/DDBJ databases">
        <title>Genome sequence of the luminous mushroom Mycena chlorophos for searching fungal bioluminescence genes.</title>
        <authorList>
            <person name="Tanaka Y."/>
            <person name="Kasuga D."/>
            <person name="Oba Y."/>
            <person name="Hase S."/>
            <person name="Sato K."/>
            <person name="Oba Y."/>
            <person name="Sakakibara Y."/>
        </authorList>
    </citation>
    <scope>NUCLEOTIDE SEQUENCE</scope>
</reference>
<proteinExistence type="predicted"/>
<name>A0ABQ0L1Y2_MYCCL</name>
<dbReference type="InterPro" id="IPR052338">
    <property type="entry name" value="Transposase_5"/>
</dbReference>
<dbReference type="PANTHER" id="PTHR23022">
    <property type="entry name" value="TRANSPOSABLE ELEMENT-RELATED"/>
    <property type="match status" value="1"/>
</dbReference>
<dbReference type="Pfam" id="PF13358">
    <property type="entry name" value="DDE_3"/>
    <property type="match status" value="1"/>
</dbReference>
<organism evidence="3 4">
    <name type="scientific">Mycena chlorophos</name>
    <name type="common">Agaric fungus</name>
    <name type="synonym">Agaricus chlorophos</name>
    <dbReference type="NCBI Taxonomy" id="658473"/>
    <lineage>
        <taxon>Eukaryota</taxon>
        <taxon>Fungi</taxon>
        <taxon>Dikarya</taxon>
        <taxon>Basidiomycota</taxon>
        <taxon>Agaricomycotina</taxon>
        <taxon>Agaricomycetes</taxon>
        <taxon>Agaricomycetidae</taxon>
        <taxon>Agaricales</taxon>
        <taxon>Marasmiineae</taxon>
        <taxon>Mycenaceae</taxon>
        <taxon>Mycena</taxon>
    </lineage>
</organism>
<dbReference type="InterPro" id="IPR036397">
    <property type="entry name" value="RNaseH_sf"/>
</dbReference>
<protein>
    <recommendedName>
        <fullName evidence="5">Tc1-like transposase DDE domain-containing protein</fullName>
    </recommendedName>
</protein>
<dbReference type="Pfam" id="PF01498">
    <property type="entry name" value="HTH_Tnp_Tc3_2"/>
    <property type="match status" value="1"/>
</dbReference>
<accession>A0ABQ0L1Y2</accession>
<evidence type="ECO:0000313" key="3">
    <source>
        <dbReference type="EMBL" id="GAT45151.1"/>
    </source>
</evidence>
<dbReference type="Gene3D" id="3.30.420.10">
    <property type="entry name" value="Ribonuclease H-like superfamily/Ribonuclease H"/>
    <property type="match status" value="1"/>
</dbReference>
<evidence type="ECO:0008006" key="5">
    <source>
        <dbReference type="Google" id="ProtNLM"/>
    </source>
</evidence>